<dbReference type="RefSeq" id="WP_264368682.1">
    <property type="nucleotide sequence ID" value="NZ_JAPCIO010000003.1"/>
</dbReference>
<sequence length="330" mass="39258">MELKNPLVTVIVPNYNHEKYLEQRLESIFNQTYSNFEVILMDDCSTDNSLLVLNKYKEHIKVTSCVFNKVNTGNTFEQWVKGIKIAKGELIWIAETDDYCDIYFLEKLVKPFQKDSQVVLAYCQSNRVNEKGVVTGSWITQTDDLDKSLFLNDFIIDSNEFIEKYLIYRNVIPNASAVVFRREDVDINKHFDIGREFRYCGDWMFYFKLIVNKKVAFISDSLNNFRYHQTSVIAKAIQAENRITFMNIEYKLRFVLMHYLEKIKISNYDKIKERNNFIKRNFIIYEKALLLIQSGKKLKGYLMMLTVYDVYLNRHNVKKRILKKIKKVFT</sequence>
<organism evidence="2 3">
    <name type="scientific">Flavobacterium lacisediminis</name>
    <dbReference type="NCBI Taxonomy" id="2989705"/>
    <lineage>
        <taxon>Bacteria</taxon>
        <taxon>Pseudomonadati</taxon>
        <taxon>Bacteroidota</taxon>
        <taxon>Flavobacteriia</taxon>
        <taxon>Flavobacteriales</taxon>
        <taxon>Flavobacteriaceae</taxon>
        <taxon>Flavobacterium</taxon>
    </lineage>
</organism>
<dbReference type="PANTHER" id="PTHR22916:SF3">
    <property type="entry name" value="UDP-GLCNAC:BETAGAL BETA-1,3-N-ACETYLGLUCOSAMINYLTRANSFERASE-LIKE PROTEIN 1"/>
    <property type="match status" value="1"/>
</dbReference>
<evidence type="ECO:0000259" key="1">
    <source>
        <dbReference type="Pfam" id="PF00535"/>
    </source>
</evidence>
<evidence type="ECO:0000313" key="3">
    <source>
        <dbReference type="Proteomes" id="UP001165677"/>
    </source>
</evidence>
<gene>
    <name evidence="2" type="ORF">OJ995_06440</name>
</gene>
<dbReference type="CDD" id="cd00761">
    <property type="entry name" value="Glyco_tranf_GTA_type"/>
    <property type="match status" value="1"/>
</dbReference>
<reference evidence="2" key="1">
    <citation type="submission" date="2022-10" db="EMBL/GenBank/DDBJ databases">
        <title>Flavobacterium sp. nov., a bacterium isolated from lake sediment.</title>
        <authorList>
            <person name="Qu J.-H."/>
        </authorList>
    </citation>
    <scope>NUCLEOTIDE SEQUENCE</scope>
    <source>
        <strain evidence="2">TH16-21</strain>
    </source>
</reference>
<dbReference type="Proteomes" id="UP001165677">
    <property type="component" value="Unassembled WGS sequence"/>
</dbReference>
<dbReference type="EMBL" id="JAPCIO010000003">
    <property type="protein sequence ID" value="MCW1147852.1"/>
    <property type="molecule type" value="Genomic_DNA"/>
</dbReference>
<accession>A0ABT3EGZ2</accession>
<name>A0ABT3EGZ2_9FLAO</name>
<feature type="domain" description="Glycosyltransferase 2-like" evidence="1">
    <location>
        <begin position="9"/>
        <end position="129"/>
    </location>
</feature>
<evidence type="ECO:0000313" key="2">
    <source>
        <dbReference type="EMBL" id="MCW1147852.1"/>
    </source>
</evidence>
<dbReference type="InterPro" id="IPR029044">
    <property type="entry name" value="Nucleotide-diphossugar_trans"/>
</dbReference>
<comment type="caution">
    <text evidence="2">The sequence shown here is derived from an EMBL/GenBank/DDBJ whole genome shotgun (WGS) entry which is preliminary data.</text>
</comment>
<dbReference type="InterPro" id="IPR001173">
    <property type="entry name" value="Glyco_trans_2-like"/>
</dbReference>
<dbReference type="Gene3D" id="3.90.550.10">
    <property type="entry name" value="Spore Coat Polysaccharide Biosynthesis Protein SpsA, Chain A"/>
    <property type="match status" value="1"/>
</dbReference>
<dbReference type="Pfam" id="PF00535">
    <property type="entry name" value="Glycos_transf_2"/>
    <property type="match status" value="1"/>
</dbReference>
<keyword evidence="3" id="KW-1185">Reference proteome</keyword>
<dbReference type="PANTHER" id="PTHR22916">
    <property type="entry name" value="GLYCOSYLTRANSFERASE"/>
    <property type="match status" value="1"/>
</dbReference>
<dbReference type="SUPFAM" id="SSF53448">
    <property type="entry name" value="Nucleotide-diphospho-sugar transferases"/>
    <property type="match status" value="1"/>
</dbReference>
<proteinExistence type="predicted"/>
<protein>
    <submittedName>
        <fullName evidence="2">Glycosyltransferase family 2 protein</fullName>
    </submittedName>
</protein>